<keyword evidence="3" id="KW-0238">DNA-binding</keyword>
<dbReference type="Gene3D" id="1.10.10.10">
    <property type="entry name" value="Winged helix-like DNA-binding domain superfamily/Winged helix DNA-binding domain"/>
    <property type="match status" value="2"/>
</dbReference>
<evidence type="ECO:0000256" key="4">
    <source>
        <dbReference type="ARBA" id="ARBA00023163"/>
    </source>
</evidence>
<comment type="caution">
    <text evidence="8">The sequence shown here is derived from an EMBL/GenBank/DDBJ whole genome shotgun (WGS) entry which is preliminary data.</text>
</comment>
<keyword evidence="9" id="KW-1185">Reference proteome</keyword>
<dbReference type="EMBL" id="JARXVH010000003">
    <property type="protein sequence ID" value="MDH6214629.1"/>
    <property type="molecule type" value="Genomic_DNA"/>
</dbReference>
<dbReference type="Pfam" id="PF04542">
    <property type="entry name" value="Sigma70_r2"/>
    <property type="match status" value="1"/>
</dbReference>
<dbReference type="SUPFAM" id="SSF88659">
    <property type="entry name" value="Sigma3 and sigma4 domains of RNA polymerase sigma factors"/>
    <property type="match status" value="2"/>
</dbReference>
<accession>A0ABT6LE94</accession>
<dbReference type="InterPro" id="IPR007630">
    <property type="entry name" value="RNA_pol_sigma70_r4"/>
</dbReference>
<keyword evidence="1" id="KW-0805">Transcription regulation</keyword>
<dbReference type="SUPFAM" id="SSF88946">
    <property type="entry name" value="Sigma2 domain of RNA polymerase sigma factors"/>
    <property type="match status" value="1"/>
</dbReference>
<evidence type="ECO:0000259" key="7">
    <source>
        <dbReference type="Pfam" id="PF04545"/>
    </source>
</evidence>
<evidence type="ECO:0000313" key="9">
    <source>
        <dbReference type="Proteomes" id="UP001160499"/>
    </source>
</evidence>
<protein>
    <submittedName>
        <fullName evidence="8">RNA polymerase sigma-B factor</fullName>
    </submittedName>
</protein>
<dbReference type="CDD" id="cd06171">
    <property type="entry name" value="Sigma70_r4"/>
    <property type="match status" value="1"/>
</dbReference>
<dbReference type="InterPro" id="IPR013324">
    <property type="entry name" value="RNA_pol_sigma_r3/r4-like"/>
</dbReference>
<dbReference type="InterPro" id="IPR036388">
    <property type="entry name" value="WH-like_DNA-bd_sf"/>
</dbReference>
<feature type="region of interest" description="Disordered" evidence="5">
    <location>
        <begin position="1"/>
        <end position="24"/>
    </location>
</feature>
<dbReference type="Pfam" id="PF04545">
    <property type="entry name" value="Sigma70_r4"/>
    <property type="match status" value="1"/>
</dbReference>
<dbReference type="NCBIfam" id="TIGR02980">
    <property type="entry name" value="SigBFG"/>
    <property type="match status" value="1"/>
</dbReference>
<feature type="domain" description="RNA polymerase sigma-70 region 4" evidence="7">
    <location>
        <begin position="215"/>
        <end position="262"/>
    </location>
</feature>
<feature type="domain" description="RNA polymerase sigma-70 region 2" evidence="6">
    <location>
        <begin position="52"/>
        <end position="115"/>
    </location>
</feature>
<dbReference type="InterPro" id="IPR014284">
    <property type="entry name" value="RNA_pol_sigma-70_dom"/>
</dbReference>
<evidence type="ECO:0000256" key="3">
    <source>
        <dbReference type="ARBA" id="ARBA00023125"/>
    </source>
</evidence>
<gene>
    <name evidence="8" type="ORF">M2283_001912</name>
</gene>
<keyword evidence="2" id="KW-0731">Sigma factor</keyword>
<dbReference type="InterPro" id="IPR000943">
    <property type="entry name" value="RNA_pol_sigma70"/>
</dbReference>
<evidence type="ECO:0000256" key="2">
    <source>
        <dbReference type="ARBA" id="ARBA00023082"/>
    </source>
</evidence>
<evidence type="ECO:0000256" key="5">
    <source>
        <dbReference type="SAM" id="MobiDB-lite"/>
    </source>
</evidence>
<dbReference type="InterPro" id="IPR014322">
    <property type="entry name" value="RNA_pol_sigma-B/F/G"/>
</dbReference>
<evidence type="ECO:0000256" key="1">
    <source>
        <dbReference type="ARBA" id="ARBA00023015"/>
    </source>
</evidence>
<dbReference type="PANTHER" id="PTHR30385">
    <property type="entry name" value="SIGMA FACTOR F FLAGELLAR"/>
    <property type="match status" value="1"/>
</dbReference>
<name>A0ABT6LE94_9ACTN</name>
<dbReference type="InterPro" id="IPR007627">
    <property type="entry name" value="RNA_pol_sigma70_r2"/>
</dbReference>
<dbReference type="PANTHER" id="PTHR30385:SF4">
    <property type="entry name" value="RNA POLYMERASE SIGMA-E FACTOR"/>
    <property type="match status" value="1"/>
</dbReference>
<dbReference type="InterPro" id="IPR013325">
    <property type="entry name" value="RNA_pol_sigma_r2"/>
</dbReference>
<dbReference type="Gene3D" id="1.20.120.1810">
    <property type="match status" value="1"/>
</dbReference>
<dbReference type="NCBIfam" id="TIGR02937">
    <property type="entry name" value="sigma70-ECF"/>
    <property type="match status" value="1"/>
</dbReference>
<evidence type="ECO:0000259" key="6">
    <source>
        <dbReference type="Pfam" id="PF04542"/>
    </source>
</evidence>
<reference evidence="8 9" key="1">
    <citation type="submission" date="2023-04" db="EMBL/GenBank/DDBJ databases">
        <title>Forest soil microbial communities from Buena Vista Peninsula, Colon Province, Panama.</title>
        <authorList>
            <person name="Bouskill N."/>
        </authorList>
    </citation>
    <scope>NUCLEOTIDE SEQUENCE [LARGE SCALE GENOMIC DNA]</scope>
    <source>
        <strain evidence="8 9">GGS1</strain>
    </source>
</reference>
<dbReference type="PRINTS" id="PR00046">
    <property type="entry name" value="SIGMA70FCT"/>
</dbReference>
<keyword evidence="4" id="KW-0804">Transcription</keyword>
<organism evidence="8 9">
    <name type="scientific">Streptomyces pseudovenezuelae</name>
    <dbReference type="NCBI Taxonomy" id="67350"/>
    <lineage>
        <taxon>Bacteria</taxon>
        <taxon>Bacillati</taxon>
        <taxon>Actinomycetota</taxon>
        <taxon>Actinomycetes</taxon>
        <taxon>Kitasatosporales</taxon>
        <taxon>Streptomycetaceae</taxon>
        <taxon>Streptomyces</taxon>
        <taxon>Streptomyces aurantiacus group</taxon>
    </lineage>
</organism>
<dbReference type="RefSeq" id="WP_280875681.1">
    <property type="nucleotide sequence ID" value="NZ_JARXVH010000003.1"/>
</dbReference>
<sequence>MPKPAARTQSSRSAPPNAYDDAPDTDATFRRIAALPDGPERSTLRQEVVCAWMPMAARLARRFRHRGETFEDLKQVAQLGLVKAVLRFDPALGTPFPSFAIPTILGEVKRHFRDDLWVVHVPRRVQELRGRVRSAGHELSSSAGGRTPSAAEIAAHTGLTEAEVRLGQGALESFIAQSLDALPGSSEDSHPLADTLGALEPGFDRVVDRESLRPLLRALPECERQILYMRFFGEMTQARIGLQLGISQMHVSRLITRTCARLHAQVTADAPDRRRAS</sequence>
<proteinExistence type="predicted"/>
<evidence type="ECO:0000313" key="8">
    <source>
        <dbReference type="EMBL" id="MDH6214629.1"/>
    </source>
</evidence>
<dbReference type="Proteomes" id="UP001160499">
    <property type="component" value="Unassembled WGS sequence"/>
</dbReference>